<feature type="compositionally biased region" description="Polar residues" evidence="1">
    <location>
        <begin position="48"/>
        <end position="58"/>
    </location>
</feature>
<accession>A0ABQ9GWU3</accession>
<evidence type="ECO:0000256" key="1">
    <source>
        <dbReference type="SAM" id="MobiDB-lite"/>
    </source>
</evidence>
<evidence type="ECO:0000313" key="3">
    <source>
        <dbReference type="Proteomes" id="UP001159363"/>
    </source>
</evidence>
<dbReference type="EMBL" id="JARBHB010000008">
    <property type="protein sequence ID" value="KAJ8876498.1"/>
    <property type="molecule type" value="Genomic_DNA"/>
</dbReference>
<keyword evidence="3" id="KW-1185">Reference proteome</keyword>
<comment type="caution">
    <text evidence="2">The sequence shown here is derived from an EMBL/GenBank/DDBJ whole genome shotgun (WGS) entry which is preliminary data.</text>
</comment>
<sequence>MMGGEQSFFATVESRGGMSLQGGHRHCKAHVKGSSTIRLCGQYNVPSSIAPNHLQQTGKYGAVPNEEAGETGDLRENPPTSGIVRHDSHLRKSGVNRPGVEHSSPWWEASSLTAQPPPPLLPRGPPFPTPLADSLTVPSPSGRGMIDN</sequence>
<protein>
    <submittedName>
        <fullName evidence="2">Uncharacterized protein</fullName>
    </submittedName>
</protein>
<feature type="region of interest" description="Disordered" evidence="1">
    <location>
        <begin position="48"/>
        <end position="148"/>
    </location>
</feature>
<feature type="compositionally biased region" description="Pro residues" evidence="1">
    <location>
        <begin position="115"/>
        <end position="129"/>
    </location>
</feature>
<proteinExistence type="predicted"/>
<dbReference type="Proteomes" id="UP001159363">
    <property type="component" value="Chromosome 7"/>
</dbReference>
<organism evidence="2 3">
    <name type="scientific">Dryococelus australis</name>
    <dbReference type="NCBI Taxonomy" id="614101"/>
    <lineage>
        <taxon>Eukaryota</taxon>
        <taxon>Metazoa</taxon>
        <taxon>Ecdysozoa</taxon>
        <taxon>Arthropoda</taxon>
        <taxon>Hexapoda</taxon>
        <taxon>Insecta</taxon>
        <taxon>Pterygota</taxon>
        <taxon>Neoptera</taxon>
        <taxon>Polyneoptera</taxon>
        <taxon>Phasmatodea</taxon>
        <taxon>Verophasmatodea</taxon>
        <taxon>Anareolatae</taxon>
        <taxon>Phasmatidae</taxon>
        <taxon>Eurycanthinae</taxon>
        <taxon>Dryococelus</taxon>
    </lineage>
</organism>
<gene>
    <name evidence="2" type="ORF">PR048_020943</name>
</gene>
<name>A0ABQ9GWU3_9NEOP</name>
<evidence type="ECO:0000313" key="2">
    <source>
        <dbReference type="EMBL" id="KAJ8876498.1"/>
    </source>
</evidence>
<reference evidence="2 3" key="1">
    <citation type="submission" date="2023-02" db="EMBL/GenBank/DDBJ databases">
        <title>LHISI_Scaffold_Assembly.</title>
        <authorList>
            <person name="Stuart O.P."/>
            <person name="Cleave R."/>
            <person name="Magrath M.J.L."/>
            <person name="Mikheyev A.S."/>
        </authorList>
    </citation>
    <scope>NUCLEOTIDE SEQUENCE [LARGE SCALE GENOMIC DNA]</scope>
    <source>
        <strain evidence="2">Daus_M_001</strain>
        <tissue evidence="2">Leg muscle</tissue>
    </source>
</reference>